<dbReference type="Pfam" id="PF00005">
    <property type="entry name" value="ABC_tran"/>
    <property type="match status" value="1"/>
</dbReference>
<dbReference type="SUPFAM" id="SSF52540">
    <property type="entry name" value="P-loop containing nucleoside triphosphate hydrolases"/>
    <property type="match status" value="1"/>
</dbReference>
<evidence type="ECO:0000313" key="7">
    <source>
        <dbReference type="EMBL" id="NLK33003.1"/>
    </source>
</evidence>
<keyword evidence="4 6" id="KW-0067">ATP-binding</keyword>
<keyword evidence="3" id="KW-0547">Nucleotide-binding</keyword>
<dbReference type="OrthoDB" id="18209at2157"/>
<dbReference type="InterPro" id="IPR017871">
    <property type="entry name" value="ABC_transporter-like_CS"/>
</dbReference>
<dbReference type="EMBL" id="CP032683">
    <property type="protein sequence ID" value="AYK14562.1"/>
    <property type="molecule type" value="Genomic_DNA"/>
</dbReference>
<evidence type="ECO:0000313" key="9">
    <source>
        <dbReference type="Proteomes" id="UP000585579"/>
    </source>
</evidence>
<protein>
    <submittedName>
        <fullName evidence="6">ABC transporter ATP-binding protein</fullName>
    </submittedName>
</protein>
<dbReference type="InterPro" id="IPR003439">
    <property type="entry name" value="ABC_transporter-like_ATP-bd"/>
</dbReference>
<keyword evidence="2" id="KW-0813">Transport</keyword>
<dbReference type="GO" id="GO:0055085">
    <property type="term" value="P:transmembrane transport"/>
    <property type="evidence" value="ECO:0007669"/>
    <property type="project" value="UniProtKB-ARBA"/>
</dbReference>
<reference evidence="6" key="2">
    <citation type="submission" date="2018-10" db="EMBL/GenBank/DDBJ databases">
        <authorList>
            <person name="Fischer M.A."/>
            <person name="Kern T."/>
            <person name="Deppenmeier U."/>
            <person name="Schmitz R.A."/>
            <person name="Rother M."/>
        </authorList>
    </citation>
    <scope>NUCLEOTIDE SEQUENCE</scope>
    <source>
        <strain evidence="6">E03.2</strain>
    </source>
</reference>
<gene>
    <name evidence="6" type="ORF">AOB57_004560</name>
    <name evidence="7" type="ORF">GX302_09315</name>
</gene>
<dbReference type="CDD" id="cd03257">
    <property type="entry name" value="ABC_NikE_OppD_transporters"/>
    <property type="match status" value="1"/>
</dbReference>
<reference evidence="7 9" key="3">
    <citation type="journal article" date="2020" name="Biotechnol. Biofuels">
        <title>New insights from the biogas microbiome by comprehensive genome-resolved metagenomics of nearly 1600 species originating from multiple anaerobic digesters.</title>
        <authorList>
            <person name="Campanaro S."/>
            <person name="Treu L."/>
            <person name="Rodriguez-R L.M."/>
            <person name="Kovalovszki A."/>
            <person name="Ziels R.M."/>
            <person name="Maus I."/>
            <person name="Zhu X."/>
            <person name="Kougias P.G."/>
            <person name="Basile A."/>
            <person name="Luo G."/>
            <person name="Schluter A."/>
            <person name="Konstantinidis K.T."/>
            <person name="Angelidaki I."/>
        </authorList>
    </citation>
    <scope>NUCLEOTIDE SEQUENCE [LARGE SCALE GENOMIC DNA]</scope>
    <source>
        <strain evidence="7">AS22ysBPME_46</strain>
    </source>
</reference>
<dbReference type="PROSITE" id="PS00211">
    <property type="entry name" value="ABC_TRANSPORTER_1"/>
    <property type="match status" value="1"/>
</dbReference>
<dbReference type="PANTHER" id="PTHR43776:SF7">
    <property type="entry name" value="D,D-DIPEPTIDE TRANSPORT ATP-BINDING PROTEIN DDPF-RELATED"/>
    <property type="match status" value="1"/>
</dbReference>
<sequence>MFFVSLKAENISKRYGSGLLREGKCIFREVSFELEPGKTFGLMGPSGEGKSTLGRIIAGLESPTDGAVLLNGNPLSGMKKAEYAAFRHRVQMMFQDPTDSFNPRKRIEHSISEVLKLLNNQETKRLQSTKEMLKTIGLPEEVLARYPAQLSGGQLQRLALGRILLLEPEYIVLDEPTSALDVSVQAQILHLLKKVQDEQGIGYLLISHDEAVIRFMSERIGMLKKGKLDMIRT</sequence>
<dbReference type="PROSITE" id="PS50893">
    <property type="entry name" value="ABC_TRANSPORTER_2"/>
    <property type="match status" value="1"/>
</dbReference>
<evidence type="ECO:0000256" key="1">
    <source>
        <dbReference type="ARBA" id="ARBA00005417"/>
    </source>
</evidence>
<dbReference type="InterPro" id="IPR027417">
    <property type="entry name" value="P-loop_NTPase"/>
</dbReference>
<dbReference type="Proteomes" id="UP000053087">
    <property type="component" value="Chromosome"/>
</dbReference>
<feature type="domain" description="ABC transporter" evidence="5">
    <location>
        <begin position="6"/>
        <end position="233"/>
    </location>
</feature>
<keyword evidence="8" id="KW-1185">Reference proteome</keyword>
<dbReference type="GO" id="GO:0016887">
    <property type="term" value="F:ATP hydrolysis activity"/>
    <property type="evidence" value="ECO:0007669"/>
    <property type="project" value="InterPro"/>
</dbReference>
<dbReference type="Gene3D" id="3.40.50.300">
    <property type="entry name" value="P-loop containing nucleotide triphosphate hydrolases"/>
    <property type="match status" value="1"/>
</dbReference>
<evidence type="ECO:0000256" key="4">
    <source>
        <dbReference type="ARBA" id="ARBA00022840"/>
    </source>
</evidence>
<dbReference type="KEGG" id="mfz:AOB57_004560"/>
<dbReference type="InterPro" id="IPR003593">
    <property type="entry name" value="AAA+_ATPase"/>
</dbReference>
<dbReference type="EMBL" id="JAAYQL010000056">
    <property type="protein sequence ID" value="NLK33003.1"/>
    <property type="molecule type" value="Genomic_DNA"/>
</dbReference>
<evidence type="ECO:0000259" key="5">
    <source>
        <dbReference type="PROSITE" id="PS50893"/>
    </source>
</evidence>
<dbReference type="PANTHER" id="PTHR43776">
    <property type="entry name" value="TRANSPORT ATP-BINDING PROTEIN"/>
    <property type="match status" value="1"/>
</dbReference>
<evidence type="ECO:0000313" key="6">
    <source>
        <dbReference type="EMBL" id="AYK14562.1"/>
    </source>
</evidence>
<dbReference type="SMART" id="SM00382">
    <property type="entry name" value="AAA"/>
    <property type="match status" value="1"/>
</dbReference>
<dbReference type="Proteomes" id="UP000585579">
    <property type="component" value="Unassembled WGS sequence"/>
</dbReference>
<organism evidence="6 8">
    <name type="scientific">Methanosarcina flavescens</name>
    <dbReference type="NCBI Taxonomy" id="1715806"/>
    <lineage>
        <taxon>Archaea</taxon>
        <taxon>Methanobacteriati</taxon>
        <taxon>Methanobacteriota</taxon>
        <taxon>Stenosarchaea group</taxon>
        <taxon>Methanomicrobia</taxon>
        <taxon>Methanosarcinales</taxon>
        <taxon>Methanosarcinaceae</taxon>
        <taxon>Methanosarcina</taxon>
    </lineage>
</organism>
<dbReference type="AlphaFoldDB" id="A0A660HQR1"/>
<dbReference type="InterPro" id="IPR050319">
    <property type="entry name" value="ABC_transp_ATP-bind"/>
</dbReference>
<evidence type="ECO:0000256" key="2">
    <source>
        <dbReference type="ARBA" id="ARBA00022448"/>
    </source>
</evidence>
<comment type="similarity">
    <text evidence="1">Belongs to the ABC transporter superfamily.</text>
</comment>
<evidence type="ECO:0000256" key="3">
    <source>
        <dbReference type="ARBA" id="ARBA00022741"/>
    </source>
</evidence>
<reference evidence="6 8" key="1">
    <citation type="journal article" date="2016" name="Int. J. Syst. Evol. Microbiol.">
        <title>Methanosarcina flavescens sp. nov., a methanogenic archaeon isolated from a full-scale anaerobic digester.</title>
        <authorList>
            <person name="Kern T."/>
            <person name="Fischer M.A."/>
            <person name="Deppenmeier U."/>
            <person name="Schmitz R.A."/>
            <person name="Rother M."/>
        </authorList>
    </citation>
    <scope>NUCLEOTIDE SEQUENCE [LARGE SCALE GENOMIC DNA]</scope>
    <source>
        <strain evidence="6 8">E03.2</strain>
    </source>
</reference>
<evidence type="ECO:0000313" key="8">
    <source>
        <dbReference type="Proteomes" id="UP000053087"/>
    </source>
</evidence>
<name>A0A660HQR1_9EURY</name>
<accession>A0A660HQR1</accession>
<dbReference type="GO" id="GO:0005524">
    <property type="term" value="F:ATP binding"/>
    <property type="evidence" value="ECO:0007669"/>
    <property type="project" value="UniProtKB-KW"/>
</dbReference>
<proteinExistence type="inferred from homology"/>